<sequence>MAHAVVRDAASVATCPLALNYWPALVNRSHRTIGDLVSGTAVVYE</sequence>
<evidence type="ECO:0000313" key="2">
    <source>
        <dbReference type="Proteomes" id="UP001597277"/>
    </source>
</evidence>
<gene>
    <name evidence="1" type="ORF">ACFSE6_13485</name>
</gene>
<dbReference type="RefSeq" id="WP_388007973.1">
    <property type="nucleotide sequence ID" value="NZ_JBHUEE010000007.1"/>
</dbReference>
<evidence type="ECO:0000313" key="1">
    <source>
        <dbReference type="EMBL" id="MFD1718854.1"/>
    </source>
</evidence>
<protein>
    <submittedName>
        <fullName evidence="1">Uncharacterized protein</fullName>
    </submittedName>
</protein>
<keyword evidence="2" id="KW-1185">Reference proteome</keyword>
<dbReference type="Proteomes" id="UP001597277">
    <property type="component" value="Unassembled WGS sequence"/>
</dbReference>
<dbReference type="EMBL" id="JBHUEE010000007">
    <property type="protein sequence ID" value="MFD1718854.1"/>
    <property type="molecule type" value="Genomic_DNA"/>
</dbReference>
<comment type="caution">
    <text evidence="1">The sequence shown here is derived from an EMBL/GenBank/DDBJ whole genome shotgun (WGS) entry which is preliminary data.</text>
</comment>
<accession>A0ABW4L7M3</accession>
<proteinExistence type="predicted"/>
<organism evidence="1 2">
    <name type="scientific">Georgenia deserti</name>
    <dbReference type="NCBI Taxonomy" id="2093781"/>
    <lineage>
        <taxon>Bacteria</taxon>
        <taxon>Bacillati</taxon>
        <taxon>Actinomycetota</taxon>
        <taxon>Actinomycetes</taxon>
        <taxon>Micrococcales</taxon>
        <taxon>Bogoriellaceae</taxon>
        <taxon>Georgenia</taxon>
    </lineage>
</organism>
<name>A0ABW4L7M3_9MICO</name>
<reference evidence="2" key="1">
    <citation type="journal article" date="2019" name="Int. J. Syst. Evol. Microbiol.">
        <title>The Global Catalogue of Microorganisms (GCM) 10K type strain sequencing project: providing services to taxonomists for standard genome sequencing and annotation.</title>
        <authorList>
            <consortium name="The Broad Institute Genomics Platform"/>
            <consortium name="The Broad Institute Genome Sequencing Center for Infectious Disease"/>
            <person name="Wu L."/>
            <person name="Ma J."/>
        </authorList>
    </citation>
    <scope>NUCLEOTIDE SEQUENCE [LARGE SCALE GENOMIC DNA]</scope>
    <source>
        <strain evidence="2">JCM 17130</strain>
    </source>
</reference>